<evidence type="ECO:0000313" key="3">
    <source>
        <dbReference type="Proteomes" id="UP000694287"/>
    </source>
</evidence>
<feature type="domain" description="N-acetyltransferase" evidence="1">
    <location>
        <begin position="6"/>
        <end position="172"/>
    </location>
</feature>
<dbReference type="CDD" id="cd04301">
    <property type="entry name" value="NAT_SF"/>
    <property type="match status" value="1"/>
</dbReference>
<organism evidence="2 3">
    <name type="scientific">Pseudonocardia abyssalis</name>
    <dbReference type="NCBI Taxonomy" id="2792008"/>
    <lineage>
        <taxon>Bacteria</taxon>
        <taxon>Bacillati</taxon>
        <taxon>Actinomycetota</taxon>
        <taxon>Actinomycetes</taxon>
        <taxon>Pseudonocardiales</taxon>
        <taxon>Pseudonocardiaceae</taxon>
        <taxon>Pseudonocardia</taxon>
    </lineage>
</organism>
<evidence type="ECO:0000313" key="2">
    <source>
        <dbReference type="EMBL" id="MBW0136003.1"/>
    </source>
</evidence>
<comment type="caution">
    <text evidence="2">The sequence shown here is derived from an EMBL/GenBank/DDBJ whole genome shotgun (WGS) entry which is preliminary data.</text>
</comment>
<keyword evidence="3" id="KW-1185">Reference proteome</keyword>
<dbReference type="RefSeq" id="WP_218603989.1">
    <property type="nucleotide sequence ID" value="NZ_JADQDJ010000178.1"/>
</dbReference>
<dbReference type="Pfam" id="PF00583">
    <property type="entry name" value="Acetyltransf_1"/>
    <property type="match status" value="1"/>
</dbReference>
<dbReference type="Proteomes" id="UP000694287">
    <property type="component" value="Unassembled WGS sequence"/>
</dbReference>
<dbReference type="EMBL" id="JADQDK010000001">
    <property type="protein sequence ID" value="MBW0136003.1"/>
    <property type="molecule type" value="Genomic_DNA"/>
</dbReference>
<reference evidence="2 3" key="1">
    <citation type="submission" date="2020-11" db="EMBL/GenBank/DDBJ databases">
        <title>Pseudonocardia abyssalis sp. nov. and Pseudonocardia oceani sp. nov., description and phylogenomic analysis of two novel actinomycetes isolated from the deep Southern Ocean.</title>
        <authorList>
            <person name="Parra J."/>
        </authorList>
    </citation>
    <scope>NUCLEOTIDE SEQUENCE [LARGE SCALE GENOMIC DNA]</scope>
    <source>
        <strain evidence="2 3">KRD-168</strain>
    </source>
</reference>
<dbReference type="PROSITE" id="PS51186">
    <property type="entry name" value="GNAT"/>
    <property type="match status" value="1"/>
</dbReference>
<sequence>MIADPVTVRAARPDEGATVLAVLDDAAAWLARRGVTQWPAAFRPEYIEPSLGSGRMWLVESGDAVVATFALEWTDPLWVDAAGEDDGRAGYLHRFAVRRRSAGIGCTLLDWVDGEIRRHGRDRMRLDCDAANTRLRAYYADAGFEHRGDVRIPMEFVRWSSGEPLVSRYERPVAG</sequence>
<protein>
    <submittedName>
        <fullName evidence="2">GNAT family N-acetyltransferase</fullName>
    </submittedName>
</protein>
<accession>A0ABS6UVZ6</accession>
<gene>
    <name evidence="2" type="ORF">I4I81_17290</name>
</gene>
<evidence type="ECO:0000259" key="1">
    <source>
        <dbReference type="PROSITE" id="PS51186"/>
    </source>
</evidence>
<name>A0ABS6UVZ6_9PSEU</name>
<proteinExistence type="predicted"/>
<dbReference type="InterPro" id="IPR000182">
    <property type="entry name" value="GNAT_dom"/>
</dbReference>